<feature type="transmembrane region" description="Helical" evidence="1">
    <location>
        <begin position="51"/>
        <end position="76"/>
    </location>
</feature>
<comment type="caution">
    <text evidence="2">The sequence shown here is derived from an EMBL/GenBank/DDBJ whole genome shotgun (WGS) entry which is preliminary data.</text>
</comment>
<dbReference type="RefSeq" id="WP_069653974.1">
    <property type="nucleotide sequence ID" value="NZ_PIEU01000002.1"/>
</dbReference>
<organism evidence="2 3">
    <name type="scientific">Enterococcus plantarum</name>
    <dbReference type="NCBI Taxonomy" id="1077675"/>
    <lineage>
        <taxon>Bacteria</taxon>
        <taxon>Bacillati</taxon>
        <taxon>Bacillota</taxon>
        <taxon>Bacilli</taxon>
        <taxon>Lactobacillales</taxon>
        <taxon>Enterococcaceae</taxon>
        <taxon>Enterococcus</taxon>
    </lineage>
</organism>
<reference evidence="2 3" key="1">
    <citation type="submission" date="2017-11" db="EMBL/GenBank/DDBJ databases">
        <title>Draft genome sequence of Enterococcus plantarum TRW2 strain isolated from lettuce.</title>
        <authorList>
            <person name="Kim E.B."/>
            <person name="Marco M.L."/>
            <person name="Williams T.R."/>
            <person name="You I.H."/>
        </authorList>
    </citation>
    <scope>NUCLEOTIDE SEQUENCE [LARGE SCALE GENOMIC DNA]</scope>
    <source>
        <strain evidence="2 3">TRW2</strain>
    </source>
</reference>
<keyword evidence="1" id="KW-0812">Transmembrane</keyword>
<proteinExistence type="predicted"/>
<feature type="transmembrane region" description="Helical" evidence="1">
    <location>
        <begin position="9"/>
        <end position="31"/>
    </location>
</feature>
<protein>
    <submittedName>
        <fullName evidence="2">Uncharacterized protein</fullName>
    </submittedName>
</protein>
<evidence type="ECO:0000313" key="2">
    <source>
        <dbReference type="EMBL" id="PZL77814.1"/>
    </source>
</evidence>
<name>A0A2W3ZUD8_9ENTE</name>
<evidence type="ECO:0000313" key="3">
    <source>
        <dbReference type="Proteomes" id="UP000249828"/>
    </source>
</evidence>
<gene>
    <name evidence="2" type="ORF">CI088_00775</name>
</gene>
<evidence type="ECO:0000256" key="1">
    <source>
        <dbReference type="SAM" id="Phobius"/>
    </source>
</evidence>
<dbReference type="AlphaFoldDB" id="A0A2W3ZUD8"/>
<keyword evidence="3" id="KW-1185">Reference proteome</keyword>
<sequence length="84" mass="10050">MFNKKVFKYVYITIFILWLIGIILTLNLMPIQDFGTLTYAQQVEAQKEYSIHYDLGILLIKISEVCFILVSLYLVFKWIIKRRN</sequence>
<dbReference type="Proteomes" id="UP000249828">
    <property type="component" value="Unassembled WGS sequence"/>
</dbReference>
<accession>A0A2W3ZUD8</accession>
<keyword evidence="1" id="KW-0472">Membrane</keyword>
<dbReference type="EMBL" id="PIEU01000002">
    <property type="protein sequence ID" value="PZL77814.1"/>
    <property type="molecule type" value="Genomic_DNA"/>
</dbReference>
<keyword evidence="1" id="KW-1133">Transmembrane helix</keyword>